<evidence type="ECO:0000259" key="4">
    <source>
        <dbReference type="SMART" id="SM01340"/>
    </source>
</evidence>
<dbReference type="InterPro" id="IPR042121">
    <property type="entry name" value="MutL_C_regsub"/>
</dbReference>
<dbReference type="GO" id="GO:0016887">
    <property type="term" value="F:ATP hydrolysis activity"/>
    <property type="evidence" value="ECO:0000318"/>
    <property type="project" value="GO_Central"/>
</dbReference>
<dbReference type="KEGG" id="dpx:DAPPUDRAFT_311334"/>
<keyword evidence="6" id="KW-1185">Reference proteome</keyword>
<dbReference type="InterPro" id="IPR036890">
    <property type="entry name" value="HATPase_C_sf"/>
</dbReference>
<comment type="similarity">
    <text evidence="1">Belongs to the DNA mismatch repair MutL/HexB family.</text>
</comment>
<feature type="domain" description="MutL C-terminal dimerisation" evidence="3">
    <location>
        <begin position="618"/>
        <end position="776"/>
    </location>
</feature>
<dbReference type="PANTHER" id="PTHR10073">
    <property type="entry name" value="DNA MISMATCH REPAIR PROTEIN MLH, PMS, MUTL"/>
    <property type="match status" value="1"/>
</dbReference>
<dbReference type="InParanoid" id="E9FWK5"/>
<dbReference type="STRING" id="6669.E9FWK5"/>
<evidence type="ECO:0000313" key="5">
    <source>
        <dbReference type="EMBL" id="EFX87911.1"/>
    </source>
</evidence>
<dbReference type="PhylomeDB" id="E9FWK5"/>
<evidence type="ECO:0000256" key="1">
    <source>
        <dbReference type="ARBA" id="ARBA00006082"/>
    </source>
</evidence>
<evidence type="ECO:0000313" key="6">
    <source>
        <dbReference type="Proteomes" id="UP000000305"/>
    </source>
</evidence>
<reference evidence="5 6" key="1">
    <citation type="journal article" date="2011" name="Science">
        <title>The ecoresponsive genome of Daphnia pulex.</title>
        <authorList>
            <person name="Colbourne J.K."/>
            <person name="Pfrender M.E."/>
            <person name="Gilbert D."/>
            <person name="Thomas W.K."/>
            <person name="Tucker A."/>
            <person name="Oakley T.H."/>
            <person name="Tokishita S."/>
            <person name="Aerts A."/>
            <person name="Arnold G.J."/>
            <person name="Basu M.K."/>
            <person name="Bauer D.J."/>
            <person name="Caceres C.E."/>
            <person name="Carmel L."/>
            <person name="Casola C."/>
            <person name="Choi J.H."/>
            <person name="Detter J.C."/>
            <person name="Dong Q."/>
            <person name="Dusheyko S."/>
            <person name="Eads B.D."/>
            <person name="Frohlich T."/>
            <person name="Geiler-Samerotte K.A."/>
            <person name="Gerlach D."/>
            <person name="Hatcher P."/>
            <person name="Jogdeo S."/>
            <person name="Krijgsveld J."/>
            <person name="Kriventseva E.V."/>
            <person name="Kultz D."/>
            <person name="Laforsch C."/>
            <person name="Lindquist E."/>
            <person name="Lopez J."/>
            <person name="Manak J.R."/>
            <person name="Muller J."/>
            <person name="Pangilinan J."/>
            <person name="Patwardhan R.P."/>
            <person name="Pitluck S."/>
            <person name="Pritham E.J."/>
            <person name="Rechtsteiner A."/>
            <person name="Rho M."/>
            <person name="Rogozin I.B."/>
            <person name="Sakarya O."/>
            <person name="Salamov A."/>
            <person name="Schaack S."/>
            <person name="Shapiro H."/>
            <person name="Shiga Y."/>
            <person name="Skalitzky C."/>
            <person name="Smith Z."/>
            <person name="Souvorov A."/>
            <person name="Sung W."/>
            <person name="Tang Z."/>
            <person name="Tsuchiya D."/>
            <person name="Tu H."/>
            <person name="Vos H."/>
            <person name="Wang M."/>
            <person name="Wolf Y.I."/>
            <person name="Yamagata H."/>
            <person name="Yamada T."/>
            <person name="Ye Y."/>
            <person name="Shaw J.R."/>
            <person name="Andrews J."/>
            <person name="Crease T.J."/>
            <person name="Tang H."/>
            <person name="Lucas S.M."/>
            <person name="Robertson H.M."/>
            <person name="Bork P."/>
            <person name="Koonin E.V."/>
            <person name="Zdobnov E.M."/>
            <person name="Grigoriev I.V."/>
            <person name="Lynch M."/>
            <person name="Boore J.L."/>
        </authorList>
    </citation>
    <scope>NUCLEOTIDE SEQUENCE [LARGE SCALE GENOMIC DNA]</scope>
</reference>
<dbReference type="GO" id="GO:0005524">
    <property type="term" value="F:ATP binding"/>
    <property type="evidence" value="ECO:0007669"/>
    <property type="project" value="InterPro"/>
</dbReference>
<organism evidence="5 6">
    <name type="scientific">Daphnia pulex</name>
    <name type="common">Water flea</name>
    <dbReference type="NCBI Taxonomy" id="6669"/>
    <lineage>
        <taxon>Eukaryota</taxon>
        <taxon>Metazoa</taxon>
        <taxon>Ecdysozoa</taxon>
        <taxon>Arthropoda</taxon>
        <taxon>Crustacea</taxon>
        <taxon>Branchiopoda</taxon>
        <taxon>Diplostraca</taxon>
        <taxon>Cladocera</taxon>
        <taxon>Anomopoda</taxon>
        <taxon>Daphniidae</taxon>
        <taxon>Daphnia</taxon>
    </lineage>
</organism>
<keyword evidence="2" id="KW-0227">DNA damage</keyword>
<dbReference type="InterPro" id="IPR020568">
    <property type="entry name" value="Ribosomal_Su5_D2-typ_SF"/>
</dbReference>
<dbReference type="CDD" id="cd03484">
    <property type="entry name" value="MutL_Trans_hPMS_2_like"/>
    <property type="match status" value="1"/>
</dbReference>
<dbReference type="FunFam" id="3.30.1370.100:FF:000001">
    <property type="entry name" value="Mismatch repair endonuclease pms1, putative"/>
    <property type="match status" value="1"/>
</dbReference>
<dbReference type="InterPro" id="IPR002099">
    <property type="entry name" value="MutL/Mlh/PMS"/>
</dbReference>
<dbReference type="InterPro" id="IPR014790">
    <property type="entry name" value="MutL_C"/>
</dbReference>
<proteinExistence type="inferred from homology"/>
<feature type="domain" description="DNA mismatch repair protein S5" evidence="4">
    <location>
        <begin position="221"/>
        <end position="362"/>
    </location>
</feature>
<dbReference type="FunFam" id="3.30.230.10:FF:000070">
    <property type="entry name" value="mismatch repair endonuclease PMS2"/>
    <property type="match status" value="1"/>
</dbReference>
<dbReference type="OrthoDB" id="10254304at2759"/>
<dbReference type="PROSITE" id="PS00058">
    <property type="entry name" value="DNA_MISMATCH_REPAIR_1"/>
    <property type="match status" value="1"/>
</dbReference>
<dbReference type="InterPro" id="IPR013507">
    <property type="entry name" value="DNA_mismatch_S5_2-like"/>
</dbReference>
<dbReference type="Gene3D" id="3.30.565.10">
    <property type="entry name" value="Histidine kinase-like ATPase, C-terminal domain"/>
    <property type="match status" value="1"/>
</dbReference>
<dbReference type="NCBIfam" id="TIGR00585">
    <property type="entry name" value="mutl"/>
    <property type="match status" value="1"/>
</dbReference>
<dbReference type="InterPro" id="IPR037198">
    <property type="entry name" value="MutL_C_sf"/>
</dbReference>
<evidence type="ECO:0000259" key="3">
    <source>
        <dbReference type="SMART" id="SM00853"/>
    </source>
</evidence>
<dbReference type="SMART" id="SM00853">
    <property type="entry name" value="MutL_C"/>
    <property type="match status" value="1"/>
</dbReference>
<dbReference type="Gene3D" id="3.30.1370.100">
    <property type="entry name" value="MutL, C-terminal domain, regulatory subdomain"/>
    <property type="match status" value="1"/>
</dbReference>
<dbReference type="PANTHER" id="PTHR10073:SF52">
    <property type="entry name" value="MISMATCH REPAIR ENDONUCLEASE PMS2"/>
    <property type="match status" value="1"/>
</dbReference>
<dbReference type="HOGENOM" id="CLU_004131_0_2_1"/>
<dbReference type="Pfam" id="PF08676">
    <property type="entry name" value="MutL_C"/>
    <property type="match status" value="1"/>
</dbReference>
<dbReference type="SUPFAM" id="SSF54211">
    <property type="entry name" value="Ribosomal protein S5 domain 2-like"/>
    <property type="match status" value="1"/>
</dbReference>
<dbReference type="CDD" id="cd16926">
    <property type="entry name" value="HATPase_MutL-MLH-PMS-like"/>
    <property type="match status" value="1"/>
</dbReference>
<name>E9FWK5_DAPPU</name>
<sequence length="814" mass="90800">MASEANGGIIKPIDHSTVHRICSGQVVLTLAVAVKELVENSLDSGATAVEVRLKEFGSDSVEVIDDGSGISPSNFENLCLKHYTSKIEEFEDLLNVQTFGFRGEALSSLCALSALSVTTCEKGSKIGWKLEYDSHGKLVKQTQCSRQPGTSVSLLNLFSTLPVRHKEFIKNLRREFAKMTNMLTGYCLISKKTRITCTNSTGGRTSTVLSTRGGAHLKDNFTLVFGQKSWQNMLEIKATQPSEDILAEFNLNANILPDKLNEWPFQFEGFVSSCAHGTGRSCADRQYYFINGRPCDPAKVSKLVNEVYHSYNRNQYPSIVLNITTHSSEIDINVTPDKRQLMVANEKILLATVKASLNEIYREIPCTFSLQNNSLLNKSPAVLTESPGTPSQRLRSSLAAFAAAGWKPSSPCSPGEKRKLDSCSPALKQKRLDDFVTIPISPSEKKTKLDVSIQDTQHADTKWENNLSFTNIKEMESSTDNVEENIDADDESLCERVRDEEQQAEDEEVKALGETEVEEVQVIEMSEEPKVIETLEELESVLEDVLAPPTNCPVVSKVKTTVPFGLDLLMERNRAQRDLPKSVTEKRFLARINPGDAAAAEAELSRQISQSDFEKMEVVGQFNLGFIIARLNSDLFIIDQHAADEKYNFETLQRTTRIQPQKLVCPKPLNLTAANESLLIDNMELFRSNGFDFVVNKDEDPTKRVLLSAVPLSGNWLLGPSDIDELLFMLQDSPMNEEEDRSNVSQASLARYRPSRVRAMFASRACRKAVMVGDPLTSVQMTNLLRQMSNLKQPWNCPHGRPTMRHLINTNVVQ</sequence>
<dbReference type="SMART" id="SM01340">
    <property type="entry name" value="DNA_mis_repair"/>
    <property type="match status" value="1"/>
</dbReference>
<dbReference type="eggNOG" id="KOG1978">
    <property type="taxonomic scope" value="Eukaryota"/>
</dbReference>
<gene>
    <name evidence="5" type="ORF">DAPPUDRAFT_311334</name>
</gene>
<dbReference type="GO" id="GO:0032389">
    <property type="term" value="C:MutLalpha complex"/>
    <property type="evidence" value="ECO:0000318"/>
    <property type="project" value="GO_Central"/>
</dbReference>
<dbReference type="EMBL" id="GL732526">
    <property type="protein sequence ID" value="EFX87911.1"/>
    <property type="molecule type" value="Genomic_DNA"/>
</dbReference>
<dbReference type="SUPFAM" id="SSF55874">
    <property type="entry name" value="ATPase domain of HSP90 chaperone/DNA topoisomerase II/histidine kinase"/>
    <property type="match status" value="1"/>
</dbReference>
<dbReference type="InterPro" id="IPR014762">
    <property type="entry name" value="DNA_mismatch_repair_CS"/>
</dbReference>
<dbReference type="GO" id="GO:0030983">
    <property type="term" value="F:mismatched DNA binding"/>
    <property type="evidence" value="ECO:0007669"/>
    <property type="project" value="InterPro"/>
</dbReference>
<dbReference type="Pfam" id="PF13589">
    <property type="entry name" value="HATPase_c_3"/>
    <property type="match status" value="1"/>
</dbReference>
<dbReference type="FunCoup" id="E9FWK5">
    <property type="interactions" value="1558"/>
</dbReference>
<dbReference type="AlphaFoldDB" id="E9FWK5"/>
<dbReference type="OMA" id="MRPRRMP"/>
<accession>E9FWK5</accession>
<dbReference type="Gene3D" id="3.30.1540.20">
    <property type="entry name" value="MutL, C-terminal domain, dimerisation subdomain"/>
    <property type="match status" value="1"/>
</dbReference>
<dbReference type="GO" id="GO:0140664">
    <property type="term" value="F:ATP-dependent DNA damage sensor activity"/>
    <property type="evidence" value="ECO:0007669"/>
    <property type="project" value="InterPro"/>
</dbReference>
<dbReference type="SUPFAM" id="SSF118116">
    <property type="entry name" value="DNA mismatch repair protein MutL"/>
    <property type="match status" value="1"/>
</dbReference>
<protein>
    <submittedName>
        <fullName evidence="5">Putative PMS1, postmeiotic segregation increased 2 protein</fullName>
    </submittedName>
</protein>
<evidence type="ECO:0000256" key="2">
    <source>
        <dbReference type="ARBA" id="ARBA00022763"/>
    </source>
</evidence>
<dbReference type="Gene3D" id="3.30.230.10">
    <property type="match status" value="1"/>
</dbReference>
<dbReference type="Proteomes" id="UP000000305">
    <property type="component" value="Unassembled WGS sequence"/>
</dbReference>
<dbReference type="GO" id="GO:0006298">
    <property type="term" value="P:mismatch repair"/>
    <property type="evidence" value="ECO:0000318"/>
    <property type="project" value="GO_Central"/>
</dbReference>
<dbReference type="Pfam" id="PF01119">
    <property type="entry name" value="DNA_mis_repair"/>
    <property type="match status" value="1"/>
</dbReference>
<dbReference type="InterPro" id="IPR038973">
    <property type="entry name" value="MutL/Mlh/Pms-like"/>
</dbReference>
<dbReference type="FunFam" id="3.30.565.10:FF:000014">
    <property type="entry name" value="Mismatch repair endonuclease pms1, putative"/>
    <property type="match status" value="1"/>
</dbReference>
<dbReference type="InterPro" id="IPR042120">
    <property type="entry name" value="MutL_C_dimsub"/>
</dbReference>
<dbReference type="InterPro" id="IPR014721">
    <property type="entry name" value="Ribsml_uS5_D2-typ_fold_subgr"/>
</dbReference>